<dbReference type="EMBL" id="JARXVC010000011">
    <property type="protein sequence ID" value="MDH6282869.1"/>
    <property type="molecule type" value="Genomic_DNA"/>
</dbReference>
<proteinExistence type="predicted"/>
<sequence>MHEVTVPTDTVIYAVRYCMGRLTYANGDARALLRATWKDLPGRDQVVILRDIDSYLKDVESGLFTRSAELVREWSRLRYELGGTQ</sequence>
<name>A0ABT6MG62_9NOCA</name>
<keyword evidence="2" id="KW-1185">Reference proteome</keyword>
<protein>
    <submittedName>
        <fullName evidence="1">Uncharacterized protein</fullName>
    </submittedName>
</protein>
<organism evidence="1 2">
    <name type="scientific">Prescottella agglutinans</name>
    <dbReference type="NCBI Taxonomy" id="1644129"/>
    <lineage>
        <taxon>Bacteria</taxon>
        <taxon>Bacillati</taxon>
        <taxon>Actinomycetota</taxon>
        <taxon>Actinomycetes</taxon>
        <taxon>Mycobacteriales</taxon>
        <taxon>Nocardiaceae</taxon>
        <taxon>Prescottella</taxon>
    </lineage>
</organism>
<evidence type="ECO:0000313" key="1">
    <source>
        <dbReference type="EMBL" id="MDH6282869.1"/>
    </source>
</evidence>
<reference evidence="1 2" key="1">
    <citation type="submission" date="2023-04" db="EMBL/GenBank/DDBJ databases">
        <title>Forest soil microbial communities from Buena Vista Peninsula, Colon Province, Panama.</title>
        <authorList>
            <person name="Bouskill N."/>
        </authorList>
    </citation>
    <scope>NUCLEOTIDE SEQUENCE [LARGE SCALE GENOMIC DNA]</scope>
    <source>
        <strain evidence="1 2">CFH S0262</strain>
    </source>
</reference>
<accession>A0ABT6MG62</accession>
<comment type="caution">
    <text evidence="1">The sequence shown here is derived from an EMBL/GenBank/DDBJ whole genome shotgun (WGS) entry which is preliminary data.</text>
</comment>
<gene>
    <name evidence="1" type="ORF">M2280_004106</name>
</gene>
<dbReference type="Proteomes" id="UP001160334">
    <property type="component" value="Unassembled WGS sequence"/>
</dbReference>
<evidence type="ECO:0000313" key="2">
    <source>
        <dbReference type="Proteomes" id="UP001160334"/>
    </source>
</evidence>